<dbReference type="EMBL" id="CATZLL010000001">
    <property type="protein sequence ID" value="CAJ0809097.1"/>
    <property type="molecule type" value="Genomic_DNA"/>
</dbReference>
<feature type="domain" description="TniQ" evidence="2">
    <location>
        <begin position="8"/>
        <end position="133"/>
    </location>
</feature>
<dbReference type="Proteomes" id="UP001189757">
    <property type="component" value="Unassembled WGS sequence"/>
</dbReference>
<sequence length="341" mass="38760">MNTSSIMIAPDPLPDESAASWIQRTCQLHGVTYKQLATSLGVKRCFDPDLTATRKHLCRIAEGTGIPFRVIEPLADSFKAARTHPAVKQLLNFDGKIPAYRFCPKCLVTDRIPYLRTSWRIKGWTICPEHRVKMLERCPTCNARIRATEPCLGVSGETVLGIDHCAACCNPLATPTGSYPEVWLSPTRLRIQQTFLSAARRGVFGVKGYDNRLSVEFLLWLKANPDVVKQLIFSSLVEHPRYGLDYHGVESLVSAYCLERTFKIDLAMLLKRPRKQRDTEWDRWVEKCTEATLKRRQWVPAAKPVDRAVKYSALHPLQAPKVRTRGRLDQKPKPKALRRAK</sequence>
<evidence type="ECO:0000313" key="4">
    <source>
        <dbReference type="Proteomes" id="UP001189757"/>
    </source>
</evidence>
<evidence type="ECO:0000256" key="1">
    <source>
        <dbReference type="SAM" id="MobiDB-lite"/>
    </source>
</evidence>
<reference evidence="3 4" key="1">
    <citation type="submission" date="2023-07" db="EMBL/GenBank/DDBJ databases">
        <authorList>
            <person name="Peeters C."/>
        </authorList>
    </citation>
    <scope>NUCLEOTIDE SEQUENCE [LARGE SCALE GENOMIC DNA]</scope>
    <source>
        <strain evidence="3 4">LMG 18101</strain>
    </source>
</reference>
<keyword evidence="4" id="KW-1185">Reference proteome</keyword>
<evidence type="ECO:0000313" key="3">
    <source>
        <dbReference type="EMBL" id="CAJ0809097.1"/>
    </source>
</evidence>
<evidence type="ECO:0000259" key="2">
    <source>
        <dbReference type="Pfam" id="PF06527"/>
    </source>
</evidence>
<organism evidence="3 4">
    <name type="scientific">Ralstonia flaminis</name>
    <dbReference type="NCBI Taxonomy" id="3058597"/>
    <lineage>
        <taxon>Bacteria</taxon>
        <taxon>Pseudomonadati</taxon>
        <taxon>Pseudomonadota</taxon>
        <taxon>Betaproteobacteria</taxon>
        <taxon>Burkholderiales</taxon>
        <taxon>Burkholderiaceae</taxon>
        <taxon>Ralstonia</taxon>
    </lineage>
</organism>
<dbReference type="InterPro" id="IPR009492">
    <property type="entry name" value="TniQ"/>
</dbReference>
<proteinExistence type="predicted"/>
<feature type="region of interest" description="Disordered" evidence="1">
    <location>
        <begin position="316"/>
        <end position="341"/>
    </location>
</feature>
<comment type="caution">
    <text evidence="3">The sequence shown here is derived from an EMBL/GenBank/DDBJ whole genome shotgun (WGS) entry which is preliminary data.</text>
</comment>
<gene>
    <name evidence="3" type="ORF">LMG18101_00510</name>
</gene>
<name>A0ABN9JE98_9RALS</name>
<accession>A0ABN9JE98</accession>
<dbReference type="Pfam" id="PF06527">
    <property type="entry name" value="TniQ"/>
    <property type="match status" value="1"/>
</dbReference>
<dbReference type="RefSeq" id="WP_316680015.1">
    <property type="nucleotide sequence ID" value="NZ_CATZLL010000001.1"/>
</dbReference>
<protein>
    <recommendedName>
        <fullName evidence="2">TniQ domain-containing protein</fullName>
    </recommendedName>
</protein>